<keyword evidence="2" id="KW-1185">Reference proteome</keyword>
<proteinExistence type="predicted"/>
<dbReference type="Proteomes" id="UP000094329">
    <property type="component" value="Unassembled WGS sequence"/>
</dbReference>
<organism evidence="1 2">
    <name type="scientific">Piscirickettsia litoralis</name>
    <dbReference type="NCBI Taxonomy" id="1891921"/>
    <lineage>
        <taxon>Bacteria</taxon>
        <taxon>Pseudomonadati</taxon>
        <taxon>Pseudomonadota</taxon>
        <taxon>Gammaproteobacteria</taxon>
        <taxon>Thiotrichales</taxon>
        <taxon>Piscirickettsiaceae</taxon>
        <taxon>Piscirickettsia</taxon>
    </lineage>
</organism>
<accession>A0ABX3A0P4</accession>
<reference evidence="1 2" key="1">
    <citation type="submission" date="2016-08" db="EMBL/GenBank/DDBJ databases">
        <title>Draft genome sequence of Candidatus Piscirickettsia litoralis, from seawater.</title>
        <authorList>
            <person name="Wan X."/>
            <person name="Lee A.J."/>
            <person name="Hou S."/>
            <person name="Donachie S.P."/>
        </authorList>
    </citation>
    <scope>NUCLEOTIDE SEQUENCE [LARGE SCALE GENOMIC DNA]</scope>
    <source>
        <strain evidence="1 2">Y2</strain>
    </source>
</reference>
<evidence type="ECO:0000313" key="1">
    <source>
        <dbReference type="EMBL" id="ODN41198.1"/>
    </source>
</evidence>
<comment type="caution">
    <text evidence="1">The sequence shown here is derived from an EMBL/GenBank/DDBJ whole genome shotgun (WGS) entry which is preliminary data.</text>
</comment>
<protein>
    <recommendedName>
        <fullName evidence="3">HTH cro/C1-type domain-containing protein</fullName>
    </recommendedName>
</protein>
<evidence type="ECO:0000313" key="2">
    <source>
        <dbReference type="Proteomes" id="UP000094329"/>
    </source>
</evidence>
<name>A0ABX3A0P4_9GAMM</name>
<sequence length="144" mass="16843">MIDFLVRVFNRRPLCVPALRGFFFATSLAWLKFNISKKWVYVNPFLVKKLHFYLLSIIVQITKNKTMITKTMKELIETKYGFNNAQVVVIKAIHNLSTEEIAEITGYSSRSVSNWLCRPDSNNHRRAPDKAVKKLRGIYSLEFR</sequence>
<gene>
    <name evidence="1" type="ORF">BGC07_17445</name>
</gene>
<dbReference type="RefSeq" id="WP_069314335.1">
    <property type="nucleotide sequence ID" value="NZ_MDTU01000005.1"/>
</dbReference>
<dbReference type="EMBL" id="MDTU01000005">
    <property type="protein sequence ID" value="ODN41198.1"/>
    <property type="molecule type" value="Genomic_DNA"/>
</dbReference>
<evidence type="ECO:0008006" key="3">
    <source>
        <dbReference type="Google" id="ProtNLM"/>
    </source>
</evidence>